<sequence>MKIIKGLFTGVLALSLLTACSESASEKKEREEQEAISARLKKVSYNTFPDEKDKCMVSVQANTKDISDLAERMKEDYLDNGKNGDCTTMYVIVGDEFDMNDQPKKKLGFIRIAFNEMAAKRWGIPWKDYYKASWDAKKFNNPVVKKEEPILNNDKVELSLQYTPDKPFKNHRDSLLVSGVTNPKATATVNGEDVTKTMKNGYFFKDVPLKVGDNTIVIKAMLKGKEKTIKLNVHRNTKEEDNK</sequence>
<organism evidence="2 3">
    <name type="scientific">Fictibacillus macauensis ZFHKF-1</name>
    <dbReference type="NCBI Taxonomy" id="1196324"/>
    <lineage>
        <taxon>Bacteria</taxon>
        <taxon>Bacillati</taxon>
        <taxon>Bacillota</taxon>
        <taxon>Bacilli</taxon>
        <taxon>Bacillales</taxon>
        <taxon>Fictibacillaceae</taxon>
        <taxon>Fictibacillus</taxon>
    </lineage>
</organism>
<dbReference type="AlphaFoldDB" id="I8UGD7"/>
<proteinExistence type="predicted"/>
<dbReference type="PATRIC" id="fig|1196324.3.peg.1774"/>
<comment type="caution">
    <text evidence="2">The sequence shown here is derived from an EMBL/GenBank/DDBJ whole genome shotgun (WGS) entry which is preliminary data.</text>
</comment>
<reference evidence="2 3" key="1">
    <citation type="journal article" date="2012" name="J. Bacteriol.">
        <title>Genome of Bacillus macauensis ZFHKF-1, a Long-Chain-Forming Bacterium.</title>
        <authorList>
            <person name="Cai L."/>
            <person name="Zhang T."/>
        </authorList>
    </citation>
    <scope>NUCLEOTIDE SEQUENCE [LARGE SCALE GENOMIC DNA]</scope>
    <source>
        <strain evidence="2 3">ZFHKF-1</strain>
    </source>
</reference>
<dbReference type="Gene3D" id="2.60.40.10">
    <property type="entry name" value="Immunoglobulins"/>
    <property type="match status" value="1"/>
</dbReference>
<gene>
    <name evidence="2" type="ORF">A374_08659</name>
</gene>
<evidence type="ECO:0008006" key="4">
    <source>
        <dbReference type="Google" id="ProtNLM"/>
    </source>
</evidence>
<dbReference type="InterPro" id="IPR013783">
    <property type="entry name" value="Ig-like_fold"/>
</dbReference>
<accession>I8UGD7</accession>
<dbReference type="EMBL" id="AKKV01000024">
    <property type="protein sequence ID" value="EIT85893.1"/>
    <property type="molecule type" value="Genomic_DNA"/>
</dbReference>
<dbReference type="STRING" id="1196324.A374_08659"/>
<keyword evidence="1" id="KW-0732">Signal</keyword>
<keyword evidence="3" id="KW-1185">Reference proteome</keyword>
<dbReference type="Proteomes" id="UP000004080">
    <property type="component" value="Unassembled WGS sequence"/>
</dbReference>
<feature type="chain" id="PRO_5003714982" description="Lipoprotein" evidence="1">
    <location>
        <begin position="25"/>
        <end position="243"/>
    </location>
</feature>
<name>I8UGD7_9BACL</name>
<protein>
    <recommendedName>
        <fullName evidence="4">Lipoprotein</fullName>
    </recommendedName>
</protein>
<dbReference type="PROSITE" id="PS51257">
    <property type="entry name" value="PROKAR_LIPOPROTEIN"/>
    <property type="match status" value="1"/>
</dbReference>
<feature type="signal peptide" evidence="1">
    <location>
        <begin position="1"/>
        <end position="24"/>
    </location>
</feature>
<dbReference type="RefSeq" id="WP_007201825.1">
    <property type="nucleotide sequence ID" value="NZ_AKKV01000024.1"/>
</dbReference>
<evidence type="ECO:0000256" key="1">
    <source>
        <dbReference type="SAM" id="SignalP"/>
    </source>
</evidence>
<evidence type="ECO:0000313" key="3">
    <source>
        <dbReference type="Proteomes" id="UP000004080"/>
    </source>
</evidence>
<evidence type="ECO:0000313" key="2">
    <source>
        <dbReference type="EMBL" id="EIT85893.1"/>
    </source>
</evidence>